<reference evidence="1 2" key="1">
    <citation type="submission" date="2016-10" db="EMBL/GenBank/DDBJ databases">
        <authorList>
            <person name="de Groot N.N."/>
        </authorList>
    </citation>
    <scope>NUCLEOTIDE SEQUENCE [LARGE SCALE GENOMIC DNA]</scope>
    <source>
        <strain evidence="1 2">CGMCC 1.7005</strain>
    </source>
</reference>
<dbReference type="RefSeq" id="WP_090245411.1">
    <property type="nucleotide sequence ID" value="NZ_FPAS01000001.1"/>
</dbReference>
<gene>
    <name evidence="1" type="ORF">SAMN05216474_0232</name>
</gene>
<protein>
    <submittedName>
        <fullName evidence="1">Uncharacterized protein</fullName>
    </submittedName>
</protein>
<sequence length="82" mass="9911">MEHKVKDFPQYRRLFNGKSYYKITSSSEFVELQQVGEKWFCYQIKAAQYFEILRLNDMLETSDLYLEIPAQEYLTIEQQIAD</sequence>
<name>A0A1I6XJB9_9FLAO</name>
<dbReference type="AlphaFoldDB" id="A0A1I6XJB9"/>
<dbReference type="Proteomes" id="UP000236454">
    <property type="component" value="Unassembled WGS sequence"/>
</dbReference>
<keyword evidence="2" id="KW-1185">Reference proteome</keyword>
<dbReference type="OrthoDB" id="1467897at2"/>
<accession>A0A1I6XJB9</accession>
<dbReference type="EMBL" id="FPAS01000001">
    <property type="protein sequence ID" value="SFT38131.1"/>
    <property type="molecule type" value="Genomic_DNA"/>
</dbReference>
<proteinExistence type="predicted"/>
<evidence type="ECO:0000313" key="1">
    <source>
        <dbReference type="EMBL" id="SFT38131.1"/>
    </source>
</evidence>
<dbReference type="STRING" id="477690.SAMN05216474_0232"/>
<organism evidence="1 2">
    <name type="scientific">Lishizhenia tianjinensis</name>
    <dbReference type="NCBI Taxonomy" id="477690"/>
    <lineage>
        <taxon>Bacteria</taxon>
        <taxon>Pseudomonadati</taxon>
        <taxon>Bacteroidota</taxon>
        <taxon>Flavobacteriia</taxon>
        <taxon>Flavobacteriales</taxon>
        <taxon>Crocinitomicaceae</taxon>
        <taxon>Lishizhenia</taxon>
    </lineage>
</organism>
<evidence type="ECO:0000313" key="2">
    <source>
        <dbReference type="Proteomes" id="UP000236454"/>
    </source>
</evidence>